<evidence type="ECO:0000313" key="1">
    <source>
        <dbReference type="EMBL" id="PAE88569.1"/>
    </source>
</evidence>
<proteinExistence type="predicted"/>
<dbReference type="EMBL" id="NPCC01000015">
    <property type="protein sequence ID" value="PAE88569.1"/>
    <property type="molecule type" value="Genomic_DNA"/>
</dbReference>
<accession>A0A268NZ98</accession>
<name>A0A268NZ98_SHOCL</name>
<sequence>MVLSFVCVLLSAFVITWVNWRDLKGNRKLQVVFYTILAIATTYGALYTIGLEIPSIARGLTSLVKSF</sequence>
<gene>
    <name evidence="1" type="ORF">CHH72_13085</name>
</gene>
<dbReference type="Proteomes" id="UP000216207">
    <property type="component" value="Unassembled WGS sequence"/>
</dbReference>
<organism evidence="1 2">
    <name type="scientific">Shouchella clausii</name>
    <name type="common">Alkalihalobacillus clausii</name>
    <dbReference type="NCBI Taxonomy" id="79880"/>
    <lineage>
        <taxon>Bacteria</taxon>
        <taxon>Bacillati</taxon>
        <taxon>Bacillota</taxon>
        <taxon>Bacilli</taxon>
        <taxon>Bacillales</taxon>
        <taxon>Bacillaceae</taxon>
        <taxon>Shouchella</taxon>
    </lineage>
</organism>
<dbReference type="RefSeq" id="WP_035205133.1">
    <property type="nucleotide sequence ID" value="NZ_CP012475.1"/>
</dbReference>
<dbReference type="AlphaFoldDB" id="A0A268NZ98"/>
<reference evidence="1 2" key="1">
    <citation type="submission" date="2017-07" db="EMBL/GenBank/DDBJ databases">
        <title>Isolation and whole genome analysis of endospore-forming bacteria from heroin.</title>
        <authorList>
            <person name="Kalinowski J."/>
            <person name="Ahrens B."/>
            <person name="Al-Dilaimi A."/>
            <person name="Winkler A."/>
            <person name="Wibberg D."/>
            <person name="Schleenbecker U."/>
            <person name="Ruckert C."/>
            <person name="Wolfel R."/>
            <person name="Grass G."/>
        </authorList>
    </citation>
    <scope>NUCLEOTIDE SEQUENCE [LARGE SCALE GENOMIC DNA]</scope>
    <source>
        <strain evidence="1 2">7539</strain>
    </source>
</reference>
<protein>
    <submittedName>
        <fullName evidence="1">Uncharacterized protein</fullName>
    </submittedName>
</protein>
<evidence type="ECO:0000313" key="2">
    <source>
        <dbReference type="Proteomes" id="UP000216207"/>
    </source>
</evidence>
<comment type="caution">
    <text evidence="1">The sequence shown here is derived from an EMBL/GenBank/DDBJ whole genome shotgun (WGS) entry which is preliminary data.</text>
</comment>